<name>A0A1G1XQP9_9BACT</name>
<evidence type="ECO:0000313" key="3">
    <source>
        <dbReference type="Proteomes" id="UP000176498"/>
    </source>
</evidence>
<sequence>MNLKQSFLLSCFIIGLALILLGCGNSNAQVNNTNDNSNSISQSQDLPMSKASQAAEKIEIVHFHATQQCWSCKTVGEFALKTIKDKFPEEYKNGTIVFKDINGELPENRDMVIKYQASGSSLFINAITNGQDKIEEDVTVWRLINNETQFVDYFENKLKTLLGK</sequence>
<dbReference type="PROSITE" id="PS51257">
    <property type="entry name" value="PROKAR_LIPOPROTEIN"/>
    <property type="match status" value="1"/>
</dbReference>
<feature type="chain" id="PRO_5009581373" description="Thioredoxin domain-containing protein" evidence="1">
    <location>
        <begin position="29"/>
        <end position="164"/>
    </location>
</feature>
<reference evidence="2 3" key="1">
    <citation type="journal article" date="2016" name="Nat. Commun.">
        <title>Thousands of microbial genomes shed light on interconnected biogeochemical processes in an aquifer system.</title>
        <authorList>
            <person name="Anantharaman K."/>
            <person name="Brown C.T."/>
            <person name="Hug L.A."/>
            <person name="Sharon I."/>
            <person name="Castelle C.J."/>
            <person name="Probst A.J."/>
            <person name="Thomas B.C."/>
            <person name="Singh A."/>
            <person name="Wilkins M.J."/>
            <person name="Karaoz U."/>
            <person name="Brodie E.L."/>
            <person name="Williams K.H."/>
            <person name="Hubbard S.S."/>
            <person name="Banfield J.F."/>
        </authorList>
    </citation>
    <scope>NUCLEOTIDE SEQUENCE [LARGE SCALE GENOMIC DNA]</scope>
</reference>
<evidence type="ECO:0008006" key="4">
    <source>
        <dbReference type="Google" id="ProtNLM"/>
    </source>
</evidence>
<feature type="signal peptide" evidence="1">
    <location>
        <begin position="1"/>
        <end position="28"/>
    </location>
</feature>
<comment type="caution">
    <text evidence="2">The sequence shown here is derived from an EMBL/GenBank/DDBJ whole genome shotgun (WGS) entry which is preliminary data.</text>
</comment>
<gene>
    <name evidence="2" type="ORF">A2Y82_05080</name>
</gene>
<organism evidence="2 3">
    <name type="scientific">Candidatus Buchananbacteria bacterium RBG_13_36_9</name>
    <dbReference type="NCBI Taxonomy" id="1797530"/>
    <lineage>
        <taxon>Bacteria</taxon>
        <taxon>Candidatus Buchananiibacteriota</taxon>
    </lineage>
</organism>
<dbReference type="AlphaFoldDB" id="A0A1G1XQP9"/>
<dbReference type="Proteomes" id="UP000176498">
    <property type="component" value="Unassembled WGS sequence"/>
</dbReference>
<dbReference type="InterPro" id="IPR047698">
    <property type="entry name" value="ArsF-like"/>
</dbReference>
<accession>A0A1G1XQP9</accession>
<keyword evidence="1" id="KW-0732">Signal</keyword>
<proteinExistence type="predicted"/>
<dbReference type="EMBL" id="MHHZ01000011">
    <property type="protein sequence ID" value="OGY41936.1"/>
    <property type="molecule type" value="Genomic_DNA"/>
</dbReference>
<dbReference type="NCBIfam" id="NF040494">
    <property type="entry name" value="nitrored_ArsF"/>
    <property type="match status" value="1"/>
</dbReference>
<evidence type="ECO:0000256" key="1">
    <source>
        <dbReference type="SAM" id="SignalP"/>
    </source>
</evidence>
<protein>
    <recommendedName>
        <fullName evidence="4">Thioredoxin domain-containing protein</fullName>
    </recommendedName>
</protein>
<evidence type="ECO:0000313" key="2">
    <source>
        <dbReference type="EMBL" id="OGY41936.1"/>
    </source>
</evidence>